<proteinExistence type="predicted"/>
<keyword evidence="1" id="KW-0812">Transmembrane</keyword>
<keyword evidence="1" id="KW-1133">Transmembrane helix</keyword>
<protein>
    <recommendedName>
        <fullName evidence="2">DUF218 domain-containing protein</fullName>
    </recommendedName>
</protein>
<dbReference type="RefSeq" id="WP_007241348.1">
    <property type="nucleotide sequence ID" value="NZ_AFUV01000001.1"/>
</dbReference>
<dbReference type="PANTHER" id="PTHR30336:SF4">
    <property type="entry name" value="ENVELOPE BIOGENESIS FACTOR ELYC"/>
    <property type="match status" value="1"/>
</dbReference>
<evidence type="ECO:0000313" key="3">
    <source>
        <dbReference type="EMBL" id="EGV07737.1"/>
    </source>
</evidence>
<sequence>MFELKRLITAMLLPPFNVLILLGIGLLLSRLQWKKLGRCCLFLSVLILYIFSIPYTAQLLKDSLVKNDALSLQEYQSAQAIVLLGGGLRDSQELYAPLASSAVQLERLRYAAYLQKSTGLPLLITGASPTGAIEAKIAAQELQEFFNVPTRWIEPKALTTKENALYSQKILAENGIHKIILVTNEWHMQRAKLLFEQQGFEVLPASVGEGKTPEEYGINLFHFVPQGGAMAKNTQLLKEWLGYWKENSLTRYFIYKQGDFL</sequence>
<gene>
    <name evidence="3" type="ORF">HMPREF9952_1162</name>
</gene>
<dbReference type="InterPro" id="IPR003848">
    <property type="entry name" value="DUF218"/>
</dbReference>
<feature type="transmembrane region" description="Helical" evidence="1">
    <location>
        <begin position="40"/>
        <end position="57"/>
    </location>
</feature>
<dbReference type="GO" id="GO:0043164">
    <property type="term" value="P:Gram-negative-bacterium-type cell wall biogenesis"/>
    <property type="evidence" value="ECO:0007669"/>
    <property type="project" value="TreeGrafter"/>
</dbReference>
<dbReference type="Pfam" id="PF02698">
    <property type="entry name" value="DUF218"/>
    <property type="match status" value="1"/>
</dbReference>
<dbReference type="STRING" id="1035188.HMPREF9952_1162"/>
<dbReference type="InterPro" id="IPR051599">
    <property type="entry name" value="Cell_Envelope_Assoc"/>
</dbReference>
<dbReference type="CDD" id="cd06259">
    <property type="entry name" value="YdcF-like"/>
    <property type="match status" value="1"/>
</dbReference>
<dbReference type="Gene3D" id="3.40.50.620">
    <property type="entry name" value="HUPs"/>
    <property type="match status" value="1"/>
</dbReference>
<name>F9Q5N0_9PAST</name>
<dbReference type="Proteomes" id="UP000006235">
    <property type="component" value="Unassembled WGS sequence"/>
</dbReference>
<dbReference type="PANTHER" id="PTHR30336">
    <property type="entry name" value="INNER MEMBRANE PROTEIN, PROBABLE PERMEASE"/>
    <property type="match status" value="1"/>
</dbReference>
<dbReference type="InterPro" id="IPR014729">
    <property type="entry name" value="Rossmann-like_a/b/a_fold"/>
</dbReference>
<keyword evidence="1" id="KW-0472">Membrane</keyword>
<evidence type="ECO:0000256" key="1">
    <source>
        <dbReference type="SAM" id="Phobius"/>
    </source>
</evidence>
<feature type="transmembrane region" description="Helical" evidence="1">
    <location>
        <begin position="6"/>
        <end position="28"/>
    </location>
</feature>
<organism evidence="3 4">
    <name type="scientific">Haemophilus pittmaniae HK 85</name>
    <dbReference type="NCBI Taxonomy" id="1035188"/>
    <lineage>
        <taxon>Bacteria</taxon>
        <taxon>Pseudomonadati</taxon>
        <taxon>Pseudomonadota</taxon>
        <taxon>Gammaproteobacteria</taxon>
        <taxon>Pasteurellales</taxon>
        <taxon>Pasteurellaceae</taxon>
        <taxon>Haemophilus</taxon>
    </lineage>
</organism>
<dbReference type="GO" id="GO:0005886">
    <property type="term" value="C:plasma membrane"/>
    <property type="evidence" value="ECO:0007669"/>
    <property type="project" value="TreeGrafter"/>
</dbReference>
<comment type="caution">
    <text evidence="3">The sequence shown here is derived from an EMBL/GenBank/DDBJ whole genome shotgun (WGS) entry which is preliminary data.</text>
</comment>
<feature type="domain" description="DUF218" evidence="2">
    <location>
        <begin position="79"/>
        <end position="242"/>
    </location>
</feature>
<evidence type="ECO:0000259" key="2">
    <source>
        <dbReference type="Pfam" id="PF02698"/>
    </source>
</evidence>
<accession>F9Q5N0</accession>
<dbReference type="GO" id="GO:0000270">
    <property type="term" value="P:peptidoglycan metabolic process"/>
    <property type="evidence" value="ECO:0007669"/>
    <property type="project" value="TreeGrafter"/>
</dbReference>
<evidence type="ECO:0000313" key="4">
    <source>
        <dbReference type="Proteomes" id="UP000006235"/>
    </source>
</evidence>
<reference evidence="3 4" key="1">
    <citation type="submission" date="2011-07" db="EMBL/GenBank/DDBJ databases">
        <authorList>
            <person name="Harkins D.M."/>
            <person name="Madupu R."/>
            <person name="Durkin A.S."/>
            <person name="Torralba M."/>
            <person name="Methe B."/>
            <person name="Sutton G.G."/>
            <person name="Nelson K.E."/>
        </authorList>
    </citation>
    <scope>NUCLEOTIDE SEQUENCE [LARGE SCALE GENOMIC DNA]</scope>
    <source>
        <strain evidence="3 4">HK 85</strain>
    </source>
</reference>
<dbReference type="AlphaFoldDB" id="F9Q5N0"/>
<dbReference type="EMBL" id="AFUV01000001">
    <property type="protein sequence ID" value="EGV07737.1"/>
    <property type="molecule type" value="Genomic_DNA"/>
</dbReference>